<accession>A0A1N7CI01</accession>
<feature type="transmembrane region" description="Helical" evidence="1">
    <location>
        <begin position="434"/>
        <end position="450"/>
    </location>
</feature>
<keyword evidence="1" id="KW-0472">Membrane</keyword>
<dbReference type="Proteomes" id="UP000186218">
    <property type="component" value="Unassembled WGS sequence"/>
</dbReference>
<dbReference type="RefSeq" id="WP_234974143.1">
    <property type="nucleotide sequence ID" value="NZ_FTNT01000001.1"/>
</dbReference>
<feature type="transmembrane region" description="Helical" evidence="1">
    <location>
        <begin position="380"/>
        <end position="399"/>
    </location>
</feature>
<evidence type="ECO:0000256" key="1">
    <source>
        <dbReference type="SAM" id="Phobius"/>
    </source>
</evidence>
<keyword evidence="1" id="KW-0812">Transmembrane</keyword>
<dbReference type="STRING" id="1344003.SAMN05445060_0153"/>
<feature type="transmembrane region" description="Helical" evidence="1">
    <location>
        <begin position="76"/>
        <end position="99"/>
    </location>
</feature>
<organism evidence="2 3">
    <name type="scientific">Williamsia sterculiae</name>
    <dbReference type="NCBI Taxonomy" id="1344003"/>
    <lineage>
        <taxon>Bacteria</taxon>
        <taxon>Bacillati</taxon>
        <taxon>Actinomycetota</taxon>
        <taxon>Actinomycetes</taxon>
        <taxon>Mycobacteriales</taxon>
        <taxon>Nocardiaceae</taxon>
        <taxon>Williamsia</taxon>
    </lineage>
</organism>
<feature type="transmembrane region" description="Helical" evidence="1">
    <location>
        <begin position="250"/>
        <end position="269"/>
    </location>
</feature>
<feature type="transmembrane region" description="Helical" evidence="1">
    <location>
        <begin position="221"/>
        <end position="238"/>
    </location>
</feature>
<feature type="transmembrane region" description="Helical" evidence="1">
    <location>
        <begin position="198"/>
        <end position="215"/>
    </location>
</feature>
<evidence type="ECO:0000313" key="2">
    <source>
        <dbReference type="EMBL" id="SIR63205.1"/>
    </source>
</evidence>
<feature type="transmembrane region" description="Helical" evidence="1">
    <location>
        <begin position="33"/>
        <end position="56"/>
    </location>
</feature>
<gene>
    <name evidence="2" type="ORF">SAMN05445060_0153</name>
</gene>
<reference evidence="2 3" key="1">
    <citation type="submission" date="2017-01" db="EMBL/GenBank/DDBJ databases">
        <authorList>
            <person name="Mah S.A."/>
            <person name="Swanson W.J."/>
            <person name="Moy G.W."/>
            <person name="Vacquier V.D."/>
        </authorList>
    </citation>
    <scope>NUCLEOTIDE SEQUENCE [LARGE SCALE GENOMIC DNA]</scope>
    <source>
        <strain evidence="2 3">CPCC 203464</strain>
    </source>
</reference>
<dbReference type="EMBL" id="FTNT01000001">
    <property type="protein sequence ID" value="SIR63205.1"/>
    <property type="molecule type" value="Genomic_DNA"/>
</dbReference>
<sequence length="464" mass="50821">MAELEDRDTLTRKSVSDREQSVSDAKRSIPLRVWWLSPVSVSIVVAFAAIIPTVFVDDQRFRTLWRSPKSIGTHTFLLFGTGALTLALGALIAISLTASKQSHRRWPSLTCESHELLRRASIVLTGLTVFGYLGFGVLIARAGITPAELTTGSPAYGPGAPIRDTVGTIPGVTTCTQFGIAAVVVSTTLLVQRFSRGELIRLLVVLGLAVPRAYIFSERLAILELVVPTGAILCAGFASRSRSGRAAVQFVPAFAVPLVAAVFAGFEYFRSWKYFKTTTTEGFGQFALDRLAGYYATSLNNGDLILKHVDWPGRLPFDTLAAFWTAPGVQQVGLYELLGHHDVPYSEKGETASAFTTALAQFGNPEFNNPSGYVGPFIDYGIYGGLIYFLVAGLLIGYLYRSFCNGSPFGLMLYPVFFIGLVELPRYMHWAQGRTTYAWLALLIIALLLHRQTSRSRLRTHART</sequence>
<proteinExistence type="predicted"/>
<dbReference type="AlphaFoldDB" id="A0A1N7CI01"/>
<feature type="transmembrane region" description="Helical" evidence="1">
    <location>
        <begin position="169"/>
        <end position="191"/>
    </location>
</feature>
<keyword evidence="1" id="KW-1133">Transmembrane helix</keyword>
<evidence type="ECO:0000313" key="3">
    <source>
        <dbReference type="Proteomes" id="UP000186218"/>
    </source>
</evidence>
<name>A0A1N7CI01_9NOCA</name>
<protein>
    <submittedName>
        <fullName evidence="2">Oligosaccharide repeat unit polymerase</fullName>
    </submittedName>
</protein>
<feature type="transmembrane region" description="Helical" evidence="1">
    <location>
        <begin position="411"/>
        <end position="428"/>
    </location>
</feature>
<feature type="transmembrane region" description="Helical" evidence="1">
    <location>
        <begin position="120"/>
        <end position="144"/>
    </location>
</feature>
<keyword evidence="3" id="KW-1185">Reference proteome</keyword>